<evidence type="ECO:0000313" key="4">
    <source>
        <dbReference type="Proteomes" id="UP000217736"/>
    </source>
</evidence>
<dbReference type="InterPro" id="IPR011335">
    <property type="entry name" value="Restrct_endonuc-II-like"/>
</dbReference>
<evidence type="ECO:0000259" key="2">
    <source>
        <dbReference type="Pfam" id="PF04471"/>
    </source>
</evidence>
<protein>
    <recommendedName>
        <fullName evidence="2">Restriction endonuclease type IV Mrr domain-containing protein</fullName>
    </recommendedName>
</protein>
<keyword evidence="1" id="KW-0472">Membrane</keyword>
<dbReference type="GO" id="GO:0009307">
    <property type="term" value="P:DNA restriction-modification system"/>
    <property type="evidence" value="ECO:0007669"/>
    <property type="project" value="InterPro"/>
</dbReference>
<feature type="domain" description="Restriction endonuclease type IV Mrr" evidence="2">
    <location>
        <begin position="89"/>
        <end position="198"/>
    </location>
</feature>
<dbReference type="GO" id="GO:0003677">
    <property type="term" value="F:DNA binding"/>
    <property type="evidence" value="ECO:0007669"/>
    <property type="project" value="InterPro"/>
</dbReference>
<accession>A0A1Z4EF22</accession>
<name>A0A1Z4EF22_9MYCO</name>
<dbReference type="GO" id="GO:0015666">
    <property type="term" value="F:restriction endodeoxyribonuclease activity"/>
    <property type="evidence" value="ECO:0007669"/>
    <property type="project" value="TreeGrafter"/>
</dbReference>
<keyword evidence="4" id="KW-1185">Reference proteome</keyword>
<keyword evidence="1" id="KW-1133">Transmembrane helix</keyword>
<dbReference type="PANTHER" id="PTHR30015:SF6">
    <property type="entry name" value="SLL1429 PROTEIN"/>
    <property type="match status" value="1"/>
</dbReference>
<evidence type="ECO:0000256" key="1">
    <source>
        <dbReference type="SAM" id="Phobius"/>
    </source>
</evidence>
<gene>
    <name evidence="3" type="ORF">MSG_01418</name>
</gene>
<dbReference type="EMBL" id="AP018164">
    <property type="protein sequence ID" value="BAX91575.1"/>
    <property type="molecule type" value="Genomic_DNA"/>
</dbReference>
<dbReference type="Pfam" id="PF04471">
    <property type="entry name" value="Mrr_cat"/>
    <property type="match status" value="1"/>
</dbReference>
<dbReference type="Gene3D" id="3.40.1350.10">
    <property type="match status" value="1"/>
</dbReference>
<dbReference type="AlphaFoldDB" id="A0A1Z4EF22"/>
<dbReference type="InterPro" id="IPR011856">
    <property type="entry name" value="tRNA_endonuc-like_dom_sf"/>
</dbReference>
<dbReference type="Proteomes" id="UP000217736">
    <property type="component" value="Chromosome"/>
</dbReference>
<proteinExistence type="predicted"/>
<sequence>MGRFVEHGSGKNSAELVVAVSYHQLMHSGMRSAFVILPLYFGLLAGFFAHRVSAGVAGAACGLLFAGLIQPAYRRSRWRLGSDAGMREIDAMHGVEFEEYIAARMQRAGWQVGFTPVVGDYGVDLIAQKDGQYVAIQCKRQGKTVGVAAVQQVVAGARHHGCTRSIVISNQEFTSAARQLAYTHGCQLIGRKALQSWVPPPTARALRS</sequence>
<dbReference type="SUPFAM" id="SSF52980">
    <property type="entry name" value="Restriction endonuclease-like"/>
    <property type="match status" value="1"/>
</dbReference>
<reference evidence="4" key="1">
    <citation type="submission" date="2017-06" db="EMBL/GenBank/DDBJ databases">
        <title>Complete Genome Sequence of Mycobacterium shigaense.</title>
        <authorList>
            <person name="Fukano H."/>
            <person name="Yoshida M."/>
            <person name="Kazumi Y."/>
            <person name="Ogura Y."/>
            <person name="Mitarai S."/>
            <person name="Hayashi T."/>
            <person name="Hoshino Y."/>
        </authorList>
    </citation>
    <scope>NUCLEOTIDE SEQUENCE [LARGE SCALE GENOMIC DNA]</scope>
    <source>
        <strain evidence="4">UN-152</strain>
    </source>
</reference>
<feature type="transmembrane region" description="Helical" evidence="1">
    <location>
        <begin position="55"/>
        <end position="73"/>
    </location>
</feature>
<organism evidence="3 4">
    <name type="scientific">Mycobacterium shigaense</name>
    <dbReference type="NCBI Taxonomy" id="722731"/>
    <lineage>
        <taxon>Bacteria</taxon>
        <taxon>Bacillati</taxon>
        <taxon>Actinomycetota</taxon>
        <taxon>Actinomycetes</taxon>
        <taxon>Mycobacteriales</taxon>
        <taxon>Mycobacteriaceae</taxon>
        <taxon>Mycobacterium</taxon>
        <taxon>Mycobacterium simiae complex</taxon>
    </lineage>
</organism>
<evidence type="ECO:0000313" key="3">
    <source>
        <dbReference type="EMBL" id="BAX91575.1"/>
    </source>
</evidence>
<dbReference type="KEGG" id="mshg:MSG_01418"/>
<dbReference type="InterPro" id="IPR052906">
    <property type="entry name" value="Type_IV_Methyl-Rstrct_Enzyme"/>
</dbReference>
<dbReference type="InterPro" id="IPR007560">
    <property type="entry name" value="Restrct_endonuc_IV_Mrr"/>
</dbReference>
<keyword evidence="1" id="KW-0812">Transmembrane</keyword>
<dbReference type="PANTHER" id="PTHR30015">
    <property type="entry name" value="MRR RESTRICTION SYSTEM PROTEIN"/>
    <property type="match status" value="1"/>
</dbReference>